<reference evidence="1" key="1">
    <citation type="submission" date="2020-11" db="EMBL/GenBank/DDBJ databases">
        <authorList>
            <consortium name="DOE Joint Genome Institute"/>
            <person name="Ahrendt S."/>
            <person name="Riley R."/>
            <person name="Andreopoulos W."/>
            <person name="Labutti K."/>
            <person name="Pangilinan J."/>
            <person name="Ruiz-Duenas F.J."/>
            <person name="Barrasa J.M."/>
            <person name="Sanchez-Garcia M."/>
            <person name="Camarero S."/>
            <person name="Miyauchi S."/>
            <person name="Serrano A."/>
            <person name="Linde D."/>
            <person name="Babiker R."/>
            <person name="Drula E."/>
            <person name="Ayuso-Fernandez I."/>
            <person name="Pacheco R."/>
            <person name="Padilla G."/>
            <person name="Ferreira P."/>
            <person name="Barriuso J."/>
            <person name="Kellner H."/>
            <person name="Castanera R."/>
            <person name="Alfaro M."/>
            <person name="Ramirez L."/>
            <person name="Pisabarro A.G."/>
            <person name="Kuo A."/>
            <person name="Tritt A."/>
            <person name="Lipzen A."/>
            <person name="He G."/>
            <person name="Yan M."/>
            <person name="Ng V."/>
            <person name="Cullen D."/>
            <person name="Martin F."/>
            <person name="Rosso M.-N."/>
            <person name="Henrissat B."/>
            <person name="Hibbett D."/>
            <person name="Martinez A.T."/>
            <person name="Grigoriev I.V."/>
        </authorList>
    </citation>
    <scope>NUCLEOTIDE SEQUENCE</scope>
    <source>
        <strain evidence="1">CBS 247.69</strain>
    </source>
</reference>
<gene>
    <name evidence="1" type="ORF">BDZ94DRAFT_1233617</name>
</gene>
<dbReference type="Proteomes" id="UP000807353">
    <property type="component" value="Unassembled WGS sequence"/>
</dbReference>
<evidence type="ECO:0000313" key="2">
    <source>
        <dbReference type="Proteomes" id="UP000807353"/>
    </source>
</evidence>
<proteinExistence type="predicted"/>
<protein>
    <submittedName>
        <fullName evidence="1">Uncharacterized protein</fullName>
    </submittedName>
</protein>
<dbReference type="AlphaFoldDB" id="A0A9P6CNJ8"/>
<name>A0A9P6CNJ8_9AGAR</name>
<accession>A0A9P6CNJ8</accession>
<comment type="caution">
    <text evidence="1">The sequence shown here is derived from an EMBL/GenBank/DDBJ whole genome shotgun (WGS) entry which is preliminary data.</text>
</comment>
<keyword evidence="2" id="KW-1185">Reference proteome</keyword>
<organism evidence="1 2">
    <name type="scientific">Collybia nuda</name>
    <dbReference type="NCBI Taxonomy" id="64659"/>
    <lineage>
        <taxon>Eukaryota</taxon>
        <taxon>Fungi</taxon>
        <taxon>Dikarya</taxon>
        <taxon>Basidiomycota</taxon>
        <taxon>Agaricomycotina</taxon>
        <taxon>Agaricomycetes</taxon>
        <taxon>Agaricomycetidae</taxon>
        <taxon>Agaricales</taxon>
        <taxon>Tricholomatineae</taxon>
        <taxon>Clitocybaceae</taxon>
        <taxon>Collybia</taxon>
    </lineage>
</organism>
<sequence length="170" mass="19273">MSFSAKLRATASSPIITAPTRHQPSQLPHQRRRVVVILRGSIDSFGMSFKPDISVGGFLPAGFTTVEDTELSQAGPFYIDIYYRVLSILVSRCILVQSWPARSFYIMRSDSTVKYDEQLDAWSVLDVYLHCSTVKTFIRSSRIPPITIGNRSTPHYLYLLRKIPGKEYPI</sequence>
<evidence type="ECO:0000313" key="1">
    <source>
        <dbReference type="EMBL" id="KAF9466733.1"/>
    </source>
</evidence>
<dbReference type="EMBL" id="MU150240">
    <property type="protein sequence ID" value="KAF9466733.1"/>
    <property type="molecule type" value="Genomic_DNA"/>
</dbReference>